<proteinExistence type="predicted"/>
<comment type="caution">
    <text evidence="1">The sequence shown here is derived from an EMBL/GenBank/DDBJ whole genome shotgun (WGS) entry which is preliminary data.</text>
</comment>
<evidence type="ECO:0000313" key="2">
    <source>
        <dbReference type="Proteomes" id="UP000838756"/>
    </source>
</evidence>
<protein>
    <submittedName>
        <fullName evidence="1">Jg18036 protein</fullName>
    </submittedName>
</protein>
<gene>
    <name evidence="1" type="primary">jg18036</name>
    <name evidence="1" type="ORF">PAEG_LOCUS2247</name>
</gene>
<organism evidence="1 2">
    <name type="scientific">Pararge aegeria aegeria</name>
    <dbReference type="NCBI Taxonomy" id="348720"/>
    <lineage>
        <taxon>Eukaryota</taxon>
        <taxon>Metazoa</taxon>
        <taxon>Ecdysozoa</taxon>
        <taxon>Arthropoda</taxon>
        <taxon>Hexapoda</taxon>
        <taxon>Insecta</taxon>
        <taxon>Pterygota</taxon>
        <taxon>Neoptera</taxon>
        <taxon>Endopterygota</taxon>
        <taxon>Lepidoptera</taxon>
        <taxon>Glossata</taxon>
        <taxon>Ditrysia</taxon>
        <taxon>Papilionoidea</taxon>
        <taxon>Nymphalidae</taxon>
        <taxon>Satyrinae</taxon>
        <taxon>Satyrini</taxon>
        <taxon>Parargina</taxon>
        <taxon>Pararge</taxon>
    </lineage>
</organism>
<dbReference type="Proteomes" id="UP000838756">
    <property type="component" value="Unassembled WGS sequence"/>
</dbReference>
<reference evidence="1" key="1">
    <citation type="submission" date="2022-03" db="EMBL/GenBank/DDBJ databases">
        <authorList>
            <person name="Lindestad O."/>
        </authorList>
    </citation>
    <scope>NUCLEOTIDE SEQUENCE</scope>
</reference>
<dbReference type="EMBL" id="CAKXAJ010007256">
    <property type="protein sequence ID" value="CAH2210337.1"/>
    <property type="molecule type" value="Genomic_DNA"/>
</dbReference>
<dbReference type="OrthoDB" id="10517882at2759"/>
<name>A0A8S4QJV4_9NEOP</name>
<accession>A0A8S4QJV4</accession>
<keyword evidence="2" id="KW-1185">Reference proteome</keyword>
<dbReference type="AlphaFoldDB" id="A0A8S4QJV4"/>
<evidence type="ECO:0000313" key="1">
    <source>
        <dbReference type="EMBL" id="CAH2210337.1"/>
    </source>
</evidence>
<sequence length="76" mass="8385">MFPARTLLRRCLPGAAARRAAVNQRWAGGDAETNPVRLPSDTCPSPPESNMCKKLRYLRASTSNILRGNVSRFKAI</sequence>